<evidence type="ECO:0000256" key="3">
    <source>
        <dbReference type="ARBA" id="ARBA00023125"/>
    </source>
</evidence>
<dbReference type="InterPro" id="IPR007324">
    <property type="entry name" value="Sugar-bd_dom_put"/>
</dbReference>
<accession>A0A2J6NM06</accession>
<dbReference type="Proteomes" id="UP000239920">
    <property type="component" value="Unassembled WGS sequence"/>
</dbReference>
<keyword evidence="4" id="KW-0804">Transcription</keyword>
<proteinExistence type="inferred from homology"/>
<dbReference type="InterPro" id="IPR051054">
    <property type="entry name" value="SorC_transcr_regulators"/>
</dbReference>
<evidence type="ECO:0000256" key="1">
    <source>
        <dbReference type="ARBA" id="ARBA00010466"/>
    </source>
</evidence>
<keyword evidence="2" id="KW-0805">Transcription regulation</keyword>
<keyword evidence="3 7" id="KW-0238">DNA-binding</keyword>
<dbReference type="PANTHER" id="PTHR34294">
    <property type="entry name" value="TRANSCRIPTIONAL REGULATOR-RELATED"/>
    <property type="match status" value="1"/>
</dbReference>
<dbReference type="SUPFAM" id="SSF100950">
    <property type="entry name" value="NagB/RpiA/CoA transferase-like"/>
    <property type="match status" value="1"/>
</dbReference>
<sequence length="315" mass="34749">MDTKRQIKQAVAISRLYYLEGATQAQIAQKLHLSRPTISRALQYARDNNIVNIQVNDPLSNVDALQDQLRRKYQLDDAVVADVSAAGDPQEDLDLLGQAAANYLPTIIRDNDTVGISWGRTLAAVARHLQPSARKNVQIVYLKGTVANSTHNNFVVEVTKHFNTCYHTQAEILPLPVIFEQSEIKKMVIKDRFIHNILTTARQAQVALFTVGTTAPDATLFELGYLSAAEIRKLQHQSVGDIISQFVDRDGKIVDPALTARTMALPLDQLKEKRQAVLVAGGMAKLPAIRAALAGRYANVLVTDTNVALHLIDEN</sequence>
<organism evidence="7 8">
    <name type="scientific">Limosilactobacillus pontis</name>
    <dbReference type="NCBI Taxonomy" id="35787"/>
    <lineage>
        <taxon>Bacteria</taxon>
        <taxon>Bacillati</taxon>
        <taxon>Bacillota</taxon>
        <taxon>Bacilli</taxon>
        <taxon>Lactobacillales</taxon>
        <taxon>Lactobacillaceae</taxon>
        <taxon>Limosilactobacillus</taxon>
    </lineage>
</organism>
<dbReference type="GO" id="GO:0003700">
    <property type="term" value="F:DNA-binding transcription factor activity"/>
    <property type="evidence" value="ECO:0007669"/>
    <property type="project" value="InterPro"/>
</dbReference>
<dbReference type="Pfam" id="PF04198">
    <property type="entry name" value="Sugar-bind"/>
    <property type="match status" value="1"/>
</dbReference>
<evidence type="ECO:0000259" key="6">
    <source>
        <dbReference type="Pfam" id="PF04545"/>
    </source>
</evidence>
<evidence type="ECO:0000313" key="7">
    <source>
        <dbReference type="EMBL" id="PMB82354.1"/>
    </source>
</evidence>
<dbReference type="InterPro" id="IPR037171">
    <property type="entry name" value="NagB/RpiA_transferase-like"/>
</dbReference>
<name>A0A2J6NM06_9LACO</name>
<evidence type="ECO:0000256" key="4">
    <source>
        <dbReference type="ARBA" id="ARBA00023163"/>
    </source>
</evidence>
<evidence type="ECO:0000259" key="5">
    <source>
        <dbReference type="Pfam" id="PF04198"/>
    </source>
</evidence>
<comment type="caution">
    <text evidence="7">The sequence shown here is derived from an EMBL/GenBank/DDBJ whole genome shotgun (WGS) entry which is preliminary data.</text>
</comment>
<dbReference type="Gene3D" id="3.40.50.1360">
    <property type="match status" value="1"/>
</dbReference>
<feature type="domain" description="RNA polymerase sigma-70 region 4" evidence="6">
    <location>
        <begin position="15"/>
        <end position="47"/>
    </location>
</feature>
<evidence type="ECO:0000313" key="8">
    <source>
        <dbReference type="Proteomes" id="UP000239920"/>
    </source>
</evidence>
<dbReference type="Gene3D" id="1.10.10.60">
    <property type="entry name" value="Homeodomain-like"/>
    <property type="match status" value="1"/>
</dbReference>
<protein>
    <submittedName>
        <fullName evidence="7">DNA-binding transcriptional regulator</fullName>
    </submittedName>
</protein>
<dbReference type="AlphaFoldDB" id="A0A2J6NM06"/>
<dbReference type="GO" id="GO:0030246">
    <property type="term" value="F:carbohydrate binding"/>
    <property type="evidence" value="ECO:0007669"/>
    <property type="project" value="InterPro"/>
</dbReference>
<dbReference type="OrthoDB" id="58802at2"/>
<reference evidence="7 8" key="1">
    <citation type="submission" date="2017-09" db="EMBL/GenBank/DDBJ databases">
        <title>Bacterial strain isolated from the female urinary microbiota.</title>
        <authorList>
            <person name="Thomas-White K."/>
            <person name="Kumar N."/>
            <person name="Forster S."/>
            <person name="Putonti C."/>
            <person name="Lawley T."/>
            <person name="Wolfe A.J."/>
        </authorList>
    </citation>
    <scope>NUCLEOTIDE SEQUENCE [LARGE SCALE GENOMIC DNA]</scope>
    <source>
        <strain evidence="7 8">UMB0683</strain>
    </source>
</reference>
<dbReference type="GO" id="GO:0003677">
    <property type="term" value="F:DNA binding"/>
    <property type="evidence" value="ECO:0007669"/>
    <property type="project" value="UniProtKB-KW"/>
</dbReference>
<dbReference type="EMBL" id="PNFV01000006">
    <property type="protein sequence ID" value="PMB82354.1"/>
    <property type="molecule type" value="Genomic_DNA"/>
</dbReference>
<dbReference type="PANTHER" id="PTHR34294:SF1">
    <property type="entry name" value="TRANSCRIPTIONAL REGULATOR LSRR"/>
    <property type="match status" value="1"/>
</dbReference>
<dbReference type="InterPro" id="IPR007630">
    <property type="entry name" value="RNA_pol_sigma70_r4"/>
</dbReference>
<dbReference type="GO" id="GO:0006352">
    <property type="term" value="P:DNA-templated transcription initiation"/>
    <property type="evidence" value="ECO:0007669"/>
    <property type="project" value="InterPro"/>
</dbReference>
<dbReference type="RefSeq" id="WP_104688878.1">
    <property type="nucleotide sequence ID" value="NZ_JBKTHY010000005.1"/>
</dbReference>
<evidence type="ECO:0000256" key="2">
    <source>
        <dbReference type="ARBA" id="ARBA00023015"/>
    </source>
</evidence>
<feature type="domain" description="Sugar-binding" evidence="5">
    <location>
        <begin position="59"/>
        <end position="312"/>
    </location>
</feature>
<gene>
    <name evidence="7" type="ORF">CK797_06120</name>
</gene>
<dbReference type="Pfam" id="PF04545">
    <property type="entry name" value="Sigma70_r4"/>
    <property type="match status" value="1"/>
</dbReference>
<comment type="similarity">
    <text evidence="1">Belongs to the SorC transcriptional regulatory family.</text>
</comment>